<dbReference type="Proteomes" id="UP000812966">
    <property type="component" value="Unassembled WGS sequence"/>
</dbReference>
<comment type="caution">
    <text evidence="10">The sequence shown here is derived from an EMBL/GenBank/DDBJ whole genome shotgun (WGS) entry which is preliminary data.</text>
</comment>
<dbReference type="PROSITE" id="PS50157">
    <property type="entry name" value="ZINC_FINGER_C2H2_2"/>
    <property type="match status" value="2"/>
</dbReference>
<dbReference type="GO" id="GO:0000978">
    <property type="term" value="F:RNA polymerase II cis-regulatory region sequence-specific DNA binding"/>
    <property type="evidence" value="ECO:0007669"/>
    <property type="project" value="InterPro"/>
</dbReference>
<evidence type="ECO:0000313" key="10">
    <source>
        <dbReference type="EMBL" id="KAG7575380.1"/>
    </source>
</evidence>
<feature type="compositionally biased region" description="Low complexity" evidence="8">
    <location>
        <begin position="963"/>
        <end position="978"/>
    </location>
</feature>
<gene>
    <name evidence="10" type="ORF">FFLO_00370</name>
</gene>
<evidence type="ECO:0000256" key="8">
    <source>
        <dbReference type="SAM" id="MobiDB-lite"/>
    </source>
</evidence>
<feature type="domain" description="C2H2-type" evidence="9">
    <location>
        <begin position="42"/>
        <end position="70"/>
    </location>
</feature>
<dbReference type="AlphaFoldDB" id="A0A8K0JS28"/>
<evidence type="ECO:0000256" key="3">
    <source>
        <dbReference type="ARBA" id="ARBA00022737"/>
    </source>
</evidence>
<dbReference type="PANTHER" id="PTHR40626:SF11">
    <property type="entry name" value="ZINC FINGER PROTEIN YPR022C"/>
    <property type="match status" value="1"/>
</dbReference>
<evidence type="ECO:0000313" key="11">
    <source>
        <dbReference type="Proteomes" id="UP000812966"/>
    </source>
</evidence>
<dbReference type="GO" id="GO:0006351">
    <property type="term" value="P:DNA-templated transcription"/>
    <property type="evidence" value="ECO:0007669"/>
    <property type="project" value="InterPro"/>
</dbReference>
<keyword evidence="2" id="KW-0479">Metal-binding</keyword>
<dbReference type="SUPFAM" id="SSF57667">
    <property type="entry name" value="beta-beta-alpha zinc fingers"/>
    <property type="match status" value="1"/>
</dbReference>
<evidence type="ECO:0000259" key="9">
    <source>
        <dbReference type="PROSITE" id="PS50157"/>
    </source>
</evidence>
<dbReference type="Pfam" id="PF00096">
    <property type="entry name" value="zf-C2H2"/>
    <property type="match status" value="1"/>
</dbReference>
<sequence length="1062" mass="117466">MRGLGPDGQPKETYPCKICGQRYSRLEYLRRHERKHNSEKPFGCPACTKSFARSDVLLRHKRRCHPDEFQESEATAAANALLSASNSRRSSGSKDGRRQGKRAAQSSGSADDEEGDDSQPQLKKRKESGASKTEEENIHMDPLLRDGYVRSLHDMATRAEEDGQYRPEEDPYYGQHGVNQDPYGQNASAGPSGTGYQHQQQTDLDLGANTLYGHLPPLMDDHQNMQPMRDMYHTGLDLGSTSWDVGYQNPSGNMSLNQIDELPMSEGHLQDGIGEPRASNGAQSLPQPPPNGDQHGIEHAAALLSMAYQMHKERKPSQEEISPTNGSSGSRNPDTSRNNSNANSIDPGLQQGWPASLQPEEHHYVRSHNVLAAGTLFEEDTVNNSNGNGFGGSFDSSIYLSSNQLARTQDVGRVPDMALMSVLNGGVWSVPQPSATGSGMMTSAGIESWAGDPLMFPNKFGTDPFLNWSSYFPQAEPLEWSDEVAEPEGWAHLPAAALCQMSPYSETPLIRLQALEKRRRFGRDLDPADPFFISYDRFKRCFEIPHWHMPSIQTLSRIAKQTVSTLIIHVPIIHMPTFRMAEVSAALSFALSVVGSPRHSAIAGDRSRKVLSSERLAQLRALDVQSWMRGEGIIAPDASAPQVEMLEDAPTDEEKRFEDNKPIVVEDKLKMVKDHFKSKEAQKDPELLHGFLQIMVLFAAPLLFSPIENQRKAGYNELAMIVDCAKRKTDALMPNMPHSRIYGSPLTDANFLGPGYSTENRWREWIKLETCRRLDWMIYIFDTLSIVEAGNAPLIKPSTLAGFPLPVPDTVWQAPSADAWSLALMSYCPTTLDTAMRDHFQTSQSGFSTSGLESTSHLNSLLLRNDFGMFGRLVMVVTLLRGLVALGRGDPEAADMLHGWGVNLASVANGKMMVAMVKAYGQALQKWRQGWDFDSLCAASIMTPTLKADPVPHYESAASRHNSLGGTSTSASSQSVVTPRDDQDFIGSRAKGKLMFYEEALPYYWLSQTIYSSVASDTTIITDPDMQPGQFARDRLAELDMKAMLQSARVFTRMGEGVPNTV</sequence>
<feature type="region of interest" description="Disordered" evidence="8">
    <location>
        <begin position="266"/>
        <end position="296"/>
    </location>
</feature>
<dbReference type="InterPro" id="IPR036236">
    <property type="entry name" value="Znf_C2H2_sf"/>
</dbReference>
<accession>A0A8K0JS28</accession>
<organism evidence="10 11">
    <name type="scientific">Filobasidium floriforme</name>
    <dbReference type="NCBI Taxonomy" id="5210"/>
    <lineage>
        <taxon>Eukaryota</taxon>
        <taxon>Fungi</taxon>
        <taxon>Dikarya</taxon>
        <taxon>Basidiomycota</taxon>
        <taxon>Agaricomycotina</taxon>
        <taxon>Tremellomycetes</taxon>
        <taxon>Filobasidiales</taxon>
        <taxon>Filobasidiaceae</taxon>
        <taxon>Filobasidium</taxon>
    </lineage>
</organism>
<name>A0A8K0JS28_9TREE</name>
<evidence type="ECO:0000256" key="4">
    <source>
        <dbReference type="ARBA" id="ARBA00022771"/>
    </source>
</evidence>
<keyword evidence="11" id="KW-1185">Reference proteome</keyword>
<dbReference type="SMART" id="SM00355">
    <property type="entry name" value="ZnF_C2H2"/>
    <property type="match status" value="2"/>
</dbReference>
<keyword evidence="6" id="KW-0539">Nucleus</keyword>
<feature type="compositionally biased region" description="Polar residues" evidence="8">
    <location>
        <begin position="319"/>
        <end position="344"/>
    </location>
</feature>
<evidence type="ECO:0000256" key="5">
    <source>
        <dbReference type="ARBA" id="ARBA00022833"/>
    </source>
</evidence>
<feature type="region of interest" description="Disordered" evidence="8">
    <location>
        <begin position="311"/>
        <end position="355"/>
    </location>
</feature>
<evidence type="ECO:0000256" key="2">
    <source>
        <dbReference type="ARBA" id="ARBA00022723"/>
    </source>
</evidence>
<feature type="domain" description="C2H2-type" evidence="9">
    <location>
        <begin position="14"/>
        <end position="41"/>
    </location>
</feature>
<feature type="region of interest" description="Disordered" evidence="8">
    <location>
        <begin position="82"/>
        <end position="145"/>
    </location>
</feature>
<dbReference type="GO" id="GO:0000785">
    <property type="term" value="C:chromatin"/>
    <property type="evidence" value="ECO:0007669"/>
    <property type="project" value="TreeGrafter"/>
</dbReference>
<comment type="subcellular location">
    <subcellularLocation>
        <location evidence="1">Nucleus</location>
    </subcellularLocation>
</comment>
<dbReference type="EMBL" id="JABELV010000004">
    <property type="protein sequence ID" value="KAG7575380.1"/>
    <property type="molecule type" value="Genomic_DNA"/>
</dbReference>
<protein>
    <recommendedName>
        <fullName evidence="9">C2H2-type domain-containing protein</fullName>
    </recommendedName>
</protein>
<evidence type="ECO:0000256" key="6">
    <source>
        <dbReference type="ARBA" id="ARBA00023242"/>
    </source>
</evidence>
<evidence type="ECO:0000256" key="1">
    <source>
        <dbReference type="ARBA" id="ARBA00004123"/>
    </source>
</evidence>
<feature type="compositionally biased region" description="Basic and acidic residues" evidence="8">
    <location>
        <begin position="158"/>
        <end position="169"/>
    </location>
</feature>
<dbReference type="OrthoDB" id="1405595at2759"/>
<keyword evidence="3" id="KW-0677">Repeat</keyword>
<dbReference type="GO" id="GO:0008270">
    <property type="term" value="F:zinc ion binding"/>
    <property type="evidence" value="ECO:0007669"/>
    <property type="project" value="UniProtKB-KW"/>
</dbReference>
<feature type="compositionally biased region" description="Polar residues" evidence="8">
    <location>
        <begin position="182"/>
        <end position="200"/>
    </location>
</feature>
<dbReference type="GO" id="GO:0005634">
    <property type="term" value="C:nucleus"/>
    <property type="evidence" value="ECO:0007669"/>
    <property type="project" value="UniProtKB-SubCell"/>
</dbReference>
<keyword evidence="4 7" id="KW-0863">Zinc-finger</keyword>
<reference evidence="10" key="1">
    <citation type="submission" date="2020-04" db="EMBL/GenBank/DDBJ databases">
        <title>Analysis of mating type loci in Filobasidium floriforme.</title>
        <authorList>
            <person name="Nowrousian M."/>
        </authorList>
    </citation>
    <scope>NUCLEOTIDE SEQUENCE</scope>
    <source>
        <strain evidence="10">CBS 6242</strain>
    </source>
</reference>
<dbReference type="GO" id="GO:0000981">
    <property type="term" value="F:DNA-binding transcription factor activity, RNA polymerase II-specific"/>
    <property type="evidence" value="ECO:0007669"/>
    <property type="project" value="InterPro"/>
</dbReference>
<dbReference type="Gene3D" id="3.30.160.60">
    <property type="entry name" value="Classic Zinc Finger"/>
    <property type="match status" value="2"/>
</dbReference>
<feature type="region of interest" description="Disordered" evidence="8">
    <location>
        <begin position="957"/>
        <end position="982"/>
    </location>
</feature>
<dbReference type="PANTHER" id="PTHR40626">
    <property type="entry name" value="MIP31509P"/>
    <property type="match status" value="1"/>
</dbReference>
<feature type="compositionally biased region" description="Basic and acidic residues" evidence="8">
    <location>
        <begin position="127"/>
        <end position="145"/>
    </location>
</feature>
<proteinExistence type="predicted"/>
<keyword evidence="5" id="KW-0862">Zinc</keyword>
<feature type="region of interest" description="Disordered" evidence="8">
    <location>
        <begin position="158"/>
        <end position="200"/>
    </location>
</feature>
<dbReference type="PROSITE" id="PS00028">
    <property type="entry name" value="ZINC_FINGER_C2H2_1"/>
    <property type="match status" value="2"/>
</dbReference>
<evidence type="ECO:0000256" key="7">
    <source>
        <dbReference type="PROSITE-ProRule" id="PRU00042"/>
    </source>
</evidence>
<dbReference type="InterPro" id="IPR007219">
    <property type="entry name" value="XnlR_reg_dom"/>
</dbReference>
<dbReference type="InterPro" id="IPR051059">
    <property type="entry name" value="VerF-like"/>
</dbReference>
<dbReference type="Pfam" id="PF04082">
    <property type="entry name" value="Fungal_trans"/>
    <property type="match status" value="1"/>
</dbReference>
<dbReference type="InterPro" id="IPR013087">
    <property type="entry name" value="Znf_C2H2_type"/>
</dbReference>